<evidence type="ECO:0000313" key="2">
    <source>
        <dbReference type="Proteomes" id="UP000465035"/>
    </source>
</evidence>
<dbReference type="AlphaFoldDB" id="A0A6P1E5B2"/>
<accession>A0A6P1E5B2</accession>
<reference evidence="1 2" key="1">
    <citation type="submission" date="2019-12" db="EMBL/GenBank/DDBJ databases">
        <title>Lactobacillus hilgardii FLUB.</title>
        <authorList>
            <person name="Gustaw K."/>
        </authorList>
    </citation>
    <scope>NUCLEOTIDE SEQUENCE [LARGE SCALE GENOMIC DNA]</scope>
    <source>
        <strain evidence="1 2">FLUB</strain>
    </source>
</reference>
<dbReference type="Proteomes" id="UP000465035">
    <property type="component" value="Chromosome"/>
</dbReference>
<dbReference type="EMBL" id="CP047121">
    <property type="protein sequence ID" value="QHB50972.1"/>
    <property type="molecule type" value="Genomic_DNA"/>
</dbReference>
<sequence>MTATIVLDRFNIYNDRDLTLNKVTETSRMVEDPPFFQIRFYVSSPYFSEDMNGNNQLARKYRRLFNKLKADFAKVNAPIFDSPDNYPTGFESLAQVDQVVKDLQKAIQSKIVIPGKIELNTIELLGNWEVYSGNEETELAQELNRQTNAEVAQWFKDNHIDPNV</sequence>
<evidence type="ECO:0000313" key="1">
    <source>
        <dbReference type="EMBL" id="QHB50972.1"/>
    </source>
</evidence>
<gene>
    <name evidence="1" type="ORF">GQR93_01395</name>
</gene>
<proteinExistence type="predicted"/>
<protein>
    <submittedName>
        <fullName evidence="1">Uncharacterized protein</fullName>
    </submittedName>
</protein>
<name>A0A6P1E5B2_LENHI</name>
<dbReference type="GeneID" id="69057007"/>
<dbReference type="RefSeq" id="WP_035444246.1">
    <property type="nucleotide sequence ID" value="NZ_CABKOL010000106.1"/>
</dbReference>
<organism evidence="1 2">
    <name type="scientific">Lentilactobacillus hilgardii</name>
    <name type="common">Lactobacillus hilgardii</name>
    <dbReference type="NCBI Taxonomy" id="1588"/>
    <lineage>
        <taxon>Bacteria</taxon>
        <taxon>Bacillati</taxon>
        <taxon>Bacillota</taxon>
        <taxon>Bacilli</taxon>
        <taxon>Lactobacillales</taxon>
        <taxon>Lactobacillaceae</taxon>
        <taxon>Lentilactobacillus</taxon>
    </lineage>
</organism>